<keyword evidence="2" id="KW-0813">Transport</keyword>
<dbReference type="Proteomes" id="UP001610334">
    <property type="component" value="Unassembled WGS sequence"/>
</dbReference>
<evidence type="ECO:0000256" key="5">
    <source>
        <dbReference type="ARBA" id="ARBA00023136"/>
    </source>
</evidence>
<dbReference type="Pfam" id="PF07690">
    <property type="entry name" value="MFS_1"/>
    <property type="match status" value="1"/>
</dbReference>
<organism evidence="7 8">
    <name type="scientific">Aspergillus granulosus</name>
    <dbReference type="NCBI Taxonomy" id="176169"/>
    <lineage>
        <taxon>Eukaryota</taxon>
        <taxon>Fungi</taxon>
        <taxon>Dikarya</taxon>
        <taxon>Ascomycota</taxon>
        <taxon>Pezizomycotina</taxon>
        <taxon>Eurotiomycetes</taxon>
        <taxon>Eurotiomycetidae</taxon>
        <taxon>Eurotiales</taxon>
        <taxon>Aspergillaceae</taxon>
        <taxon>Aspergillus</taxon>
        <taxon>Aspergillus subgen. Nidulantes</taxon>
    </lineage>
</organism>
<evidence type="ECO:0000256" key="4">
    <source>
        <dbReference type="ARBA" id="ARBA00022989"/>
    </source>
</evidence>
<evidence type="ECO:0000256" key="1">
    <source>
        <dbReference type="ARBA" id="ARBA00004141"/>
    </source>
</evidence>
<gene>
    <name evidence="7" type="ORF">BJX63DRAFT_425731</name>
</gene>
<feature type="transmembrane region" description="Helical" evidence="6">
    <location>
        <begin position="64"/>
        <end position="83"/>
    </location>
</feature>
<proteinExistence type="predicted"/>
<dbReference type="InterPro" id="IPR036259">
    <property type="entry name" value="MFS_trans_sf"/>
</dbReference>
<dbReference type="SUPFAM" id="SSF103473">
    <property type="entry name" value="MFS general substrate transporter"/>
    <property type="match status" value="1"/>
</dbReference>
<keyword evidence="5 6" id="KW-0472">Membrane</keyword>
<feature type="transmembrane region" description="Helical" evidence="6">
    <location>
        <begin position="343"/>
        <end position="367"/>
    </location>
</feature>
<dbReference type="EMBL" id="JBFXLT010000160">
    <property type="protein sequence ID" value="KAL2802863.1"/>
    <property type="molecule type" value="Genomic_DNA"/>
</dbReference>
<feature type="transmembrane region" description="Helical" evidence="6">
    <location>
        <begin position="310"/>
        <end position="331"/>
    </location>
</feature>
<dbReference type="PANTHER" id="PTHR43791:SF54">
    <property type="entry name" value="MAJOR FACILITATOR SUPERFAMILY (MFS) PROFILE DOMAIN-CONTAINING PROTEIN-RELATED"/>
    <property type="match status" value="1"/>
</dbReference>
<protein>
    <submittedName>
        <fullName evidence="7">Major facilitator superfamily domain-containing protein</fullName>
    </submittedName>
</protein>
<feature type="transmembrane region" description="Helical" evidence="6">
    <location>
        <begin position="37"/>
        <end position="57"/>
    </location>
</feature>
<reference evidence="7 8" key="1">
    <citation type="submission" date="2024-07" db="EMBL/GenBank/DDBJ databases">
        <title>Section-level genome sequencing and comparative genomics of Aspergillus sections Usti and Cavernicolus.</title>
        <authorList>
            <consortium name="Lawrence Berkeley National Laboratory"/>
            <person name="Nybo J.L."/>
            <person name="Vesth T.C."/>
            <person name="Theobald S."/>
            <person name="Frisvad J.C."/>
            <person name="Larsen T.O."/>
            <person name="Kjaerboelling I."/>
            <person name="Rothschild-Mancinelli K."/>
            <person name="Lyhne E.K."/>
            <person name="Kogle M.E."/>
            <person name="Barry K."/>
            <person name="Clum A."/>
            <person name="Na H."/>
            <person name="Ledsgaard L."/>
            <person name="Lin J."/>
            <person name="Lipzen A."/>
            <person name="Kuo A."/>
            <person name="Riley R."/>
            <person name="Mondo S."/>
            <person name="Labutti K."/>
            <person name="Haridas S."/>
            <person name="Pangalinan J."/>
            <person name="Salamov A.A."/>
            <person name="Simmons B.A."/>
            <person name="Magnuson J.K."/>
            <person name="Chen J."/>
            <person name="Drula E."/>
            <person name="Henrissat B."/>
            <person name="Wiebenga A."/>
            <person name="Lubbers R.J."/>
            <person name="Gomes A.C."/>
            <person name="Makela M.R."/>
            <person name="Stajich J."/>
            <person name="Grigoriev I.V."/>
            <person name="Mortensen U.H."/>
            <person name="De Vries R.P."/>
            <person name="Baker S.E."/>
            <person name="Andersen M.R."/>
        </authorList>
    </citation>
    <scope>NUCLEOTIDE SEQUENCE [LARGE SCALE GENOMIC DNA]</scope>
    <source>
        <strain evidence="7 8">CBS 588.65</strain>
    </source>
</reference>
<evidence type="ECO:0000256" key="6">
    <source>
        <dbReference type="SAM" id="Phobius"/>
    </source>
</evidence>
<name>A0ABR4GUX1_9EURO</name>
<dbReference type="InterPro" id="IPR011701">
    <property type="entry name" value="MFS"/>
</dbReference>
<keyword evidence="3 6" id="KW-0812">Transmembrane</keyword>
<dbReference type="PANTHER" id="PTHR43791">
    <property type="entry name" value="PERMEASE-RELATED"/>
    <property type="match status" value="1"/>
</dbReference>
<evidence type="ECO:0000313" key="8">
    <source>
        <dbReference type="Proteomes" id="UP001610334"/>
    </source>
</evidence>
<sequence length="397" mass="44298">MLAVLYLISHLDGANIGNAKILGLTEDLGLSGIQYDIALSLFFIPYVLLEVPSNILLKRFSRPSVYLGTLIVTWGIIMTLTGVVQNFGGLLTMRILLGIFEAGFFPGSMYLCSLWYMPRELGTRIASFCASALSGAFPVSSRPGSARWMVLAGRWLDQDEIRYLEIQHFVKEGGQFKEKYDKTTLKDFWGVMKNWRLYLAAYIMLCQSACNYGSVPLCQEPNFTLPTVTKAMGFQDIDVQLMAVPPYIAGAIAAITFCNISDRHNWRFPFVAPPPAPNHNWLRYNNRPERPVRSTTSWAINNLALSKRRAIGSAFNICMGNAGGIIGSYMYLDRESPTYLTGFGLSLAFGLSGLVMATILELSLVWANKRNGRISETEVRERHSDEELLVLGDRSPL</sequence>
<evidence type="ECO:0000256" key="3">
    <source>
        <dbReference type="ARBA" id="ARBA00022692"/>
    </source>
</evidence>
<dbReference type="Gene3D" id="1.20.1250.20">
    <property type="entry name" value="MFS general substrate transporter like domains"/>
    <property type="match status" value="1"/>
</dbReference>
<accession>A0ABR4GUX1</accession>
<keyword evidence="8" id="KW-1185">Reference proteome</keyword>
<comment type="subcellular location">
    <subcellularLocation>
        <location evidence="1">Membrane</location>
        <topology evidence="1">Multi-pass membrane protein</topology>
    </subcellularLocation>
</comment>
<keyword evidence="4 6" id="KW-1133">Transmembrane helix</keyword>
<comment type="caution">
    <text evidence="7">The sequence shown here is derived from an EMBL/GenBank/DDBJ whole genome shotgun (WGS) entry which is preliminary data.</text>
</comment>
<feature type="transmembrane region" description="Helical" evidence="6">
    <location>
        <begin position="95"/>
        <end position="117"/>
    </location>
</feature>
<evidence type="ECO:0000256" key="2">
    <source>
        <dbReference type="ARBA" id="ARBA00022448"/>
    </source>
</evidence>
<evidence type="ECO:0000313" key="7">
    <source>
        <dbReference type="EMBL" id="KAL2802863.1"/>
    </source>
</evidence>